<protein>
    <submittedName>
        <fullName evidence="1">19941_t:CDS:1</fullName>
    </submittedName>
</protein>
<reference evidence="1" key="1">
    <citation type="submission" date="2022-08" db="EMBL/GenBank/DDBJ databases">
        <authorList>
            <person name="Kallberg Y."/>
            <person name="Tangrot J."/>
            <person name="Rosling A."/>
        </authorList>
    </citation>
    <scope>NUCLEOTIDE SEQUENCE</scope>
    <source>
        <strain evidence="1">Wild A</strain>
    </source>
</reference>
<dbReference type="Proteomes" id="UP001153678">
    <property type="component" value="Unassembled WGS sequence"/>
</dbReference>
<evidence type="ECO:0000313" key="2">
    <source>
        <dbReference type="Proteomes" id="UP001153678"/>
    </source>
</evidence>
<organism evidence="1 2">
    <name type="scientific">Funneliformis geosporum</name>
    <dbReference type="NCBI Taxonomy" id="1117311"/>
    <lineage>
        <taxon>Eukaryota</taxon>
        <taxon>Fungi</taxon>
        <taxon>Fungi incertae sedis</taxon>
        <taxon>Mucoromycota</taxon>
        <taxon>Glomeromycotina</taxon>
        <taxon>Glomeromycetes</taxon>
        <taxon>Glomerales</taxon>
        <taxon>Glomeraceae</taxon>
        <taxon>Funneliformis</taxon>
    </lineage>
</organism>
<name>A0A9W4SSR4_9GLOM</name>
<comment type="caution">
    <text evidence="1">The sequence shown here is derived from an EMBL/GenBank/DDBJ whole genome shotgun (WGS) entry which is preliminary data.</text>
</comment>
<sequence>MNTINDSIEYTCENSFNHLIGDGKYSNDIESDDVSILFKYIKVNNKLNYNNSIEVSYYLCNLYEDLCFLCEINEWEKTENQEECYYYCSEYLVRINNKKKKYIYFLEIHN</sequence>
<keyword evidence="2" id="KW-1185">Reference proteome</keyword>
<evidence type="ECO:0000313" key="1">
    <source>
        <dbReference type="EMBL" id="CAI2177824.1"/>
    </source>
</evidence>
<proteinExistence type="predicted"/>
<dbReference type="EMBL" id="CAMKVN010001744">
    <property type="protein sequence ID" value="CAI2177824.1"/>
    <property type="molecule type" value="Genomic_DNA"/>
</dbReference>
<gene>
    <name evidence="1" type="ORF">FWILDA_LOCUS8278</name>
</gene>
<dbReference type="AlphaFoldDB" id="A0A9W4SSR4"/>
<accession>A0A9W4SSR4</accession>